<dbReference type="RefSeq" id="WP_111370190.1">
    <property type="nucleotide sequence ID" value="NZ_CP029480.1"/>
</dbReference>
<keyword evidence="3" id="KW-1185">Reference proteome</keyword>
<dbReference type="EMBL" id="CP029480">
    <property type="protein sequence ID" value="AWV97088.1"/>
    <property type="molecule type" value="Genomic_DNA"/>
</dbReference>
<dbReference type="KEGG" id="als:DJ013_02410"/>
<gene>
    <name evidence="2" type="ORF">DJ013_02410</name>
</gene>
<dbReference type="OrthoDB" id="1121030at2"/>
<proteinExistence type="predicted"/>
<feature type="signal peptide" evidence="1">
    <location>
        <begin position="1"/>
        <end position="20"/>
    </location>
</feature>
<dbReference type="Proteomes" id="UP000249873">
    <property type="component" value="Chromosome"/>
</dbReference>
<organism evidence="2 3">
    <name type="scientific">Arcticibacterium luteifluviistationis</name>
    <dbReference type="NCBI Taxonomy" id="1784714"/>
    <lineage>
        <taxon>Bacteria</taxon>
        <taxon>Pseudomonadati</taxon>
        <taxon>Bacteroidota</taxon>
        <taxon>Cytophagia</taxon>
        <taxon>Cytophagales</taxon>
        <taxon>Leadbetterellaceae</taxon>
        <taxon>Arcticibacterium</taxon>
    </lineage>
</organism>
<dbReference type="InterPro" id="IPR045767">
    <property type="entry name" value="DUF6134"/>
</dbReference>
<dbReference type="AlphaFoldDB" id="A0A2Z4G7P4"/>
<keyword evidence="1" id="KW-0732">Signal</keyword>
<protein>
    <submittedName>
        <fullName evidence="2">Uncharacterized protein</fullName>
    </submittedName>
</protein>
<name>A0A2Z4G7P4_9BACT</name>
<evidence type="ECO:0000313" key="2">
    <source>
        <dbReference type="EMBL" id="AWV97088.1"/>
    </source>
</evidence>
<evidence type="ECO:0000256" key="1">
    <source>
        <dbReference type="SAM" id="SignalP"/>
    </source>
</evidence>
<evidence type="ECO:0000313" key="3">
    <source>
        <dbReference type="Proteomes" id="UP000249873"/>
    </source>
</evidence>
<feature type="chain" id="PRO_5016350882" evidence="1">
    <location>
        <begin position="21"/>
        <end position="194"/>
    </location>
</feature>
<dbReference type="Pfam" id="PF19630">
    <property type="entry name" value="DUF6134"/>
    <property type="match status" value="1"/>
</dbReference>
<accession>A0A2Z4G7P4</accession>
<reference evidence="2 3" key="1">
    <citation type="submission" date="2018-05" db="EMBL/GenBank/DDBJ databases">
        <title>Complete genome sequence of Arcticibacterium luteifluviistationis SM1504T, a cytophagaceae bacterium isolated from Arctic surface seawater.</title>
        <authorList>
            <person name="Li Y."/>
            <person name="Qin Q.-L."/>
        </authorList>
    </citation>
    <scope>NUCLEOTIDE SEQUENCE [LARGE SCALE GENOMIC DNA]</scope>
    <source>
        <strain evidence="2 3">SM1504</strain>
    </source>
</reference>
<sequence length="194" mass="21972">MKNKVLLVVVFLGMATALQAQTLLYDITSNNNSLGQITVTKSHQNGLLKIDVISEVKVKVFVNIDLKYHLTANYKNGELLSSTVLTFVNGKQHSSSITEKTNENYSITKDGDLSKFFNDINYSGALLYWEEPKNISIVYSEIDNIEKPIKKVASGHYKLTDPKSKHSSDYFYKNGTLEKTVIQHTLMTFQLTRR</sequence>